<comment type="similarity">
    <text evidence="2 10">Belongs to the SecG family.</text>
</comment>
<evidence type="ECO:0000256" key="9">
    <source>
        <dbReference type="ARBA" id="ARBA00023136"/>
    </source>
</evidence>
<reference evidence="11" key="1">
    <citation type="submission" date="2014-07" db="EMBL/GenBank/DDBJ databases">
        <authorList>
            <person name="Hornung V.Bastian."/>
        </authorList>
    </citation>
    <scope>NUCLEOTIDE SEQUENCE</scope>
    <source>
        <strain evidence="11">PCE-S</strain>
    </source>
</reference>
<evidence type="ECO:0000256" key="4">
    <source>
        <dbReference type="ARBA" id="ARBA00022475"/>
    </source>
</evidence>
<sequence length="74" mass="7479">MVIFLTVILVLSSLGLIATVLLQSGVSAGLGAIGGASESFFGKKKGLDAVLQKVSIASAAIFLLSSLGVAWLMK</sequence>
<evidence type="ECO:0000256" key="1">
    <source>
        <dbReference type="ARBA" id="ARBA00004651"/>
    </source>
</evidence>
<dbReference type="AlphaFoldDB" id="A0A098B7Y2"/>
<evidence type="ECO:0000256" key="6">
    <source>
        <dbReference type="ARBA" id="ARBA00022927"/>
    </source>
</evidence>
<dbReference type="EMBL" id="LK996017">
    <property type="protein sequence ID" value="CDX04978.1"/>
    <property type="molecule type" value="Genomic_DNA"/>
</dbReference>
<keyword evidence="5 10" id="KW-0812">Transmembrane</keyword>
<comment type="subcellular location">
    <subcellularLocation>
        <location evidence="1 10">Cell membrane</location>
        <topology evidence="1 10">Multi-pass membrane protein</topology>
    </subcellularLocation>
</comment>
<proteinExistence type="inferred from homology"/>
<evidence type="ECO:0000256" key="7">
    <source>
        <dbReference type="ARBA" id="ARBA00022989"/>
    </source>
</evidence>
<evidence type="ECO:0000256" key="2">
    <source>
        <dbReference type="ARBA" id="ARBA00008445"/>
    </source>
</evidence>
<dbReference type="GO" id="GO:0009306">
    <property type="term" value="P:protein secretion"/>
    <property type="evidence" value="ECO:0007669"/>
    <property type="project" value="UniProtKB-UniRule"/>
</dbReference>
<dbReference type="GO" id="GO:0065002">
    <property type="term" value="P:intracellular protein transmembrane transport"/>
    <property type="evidence" value="ECO:0007669"/>
    <property type="project" value="TreeGrafter"/>
</dbReference>
<dbReference type="GO" id="GO:0015450">
    <property type="term" value="F:protein-transporting ATPase activity"/>
    <property type="evidence" value="ECO:0007669"/>
    <property type="project" value="UniProtKB-UniRule"/>
</dbReference>
<protein>
    <recommendedName>
        <fullName evidence="10">Protein-export membrane protein SecG</fullName>
    </recommendedName>
</protein>
<evidence type="ECO:0000256" key="10">
    <source>
        <dbReference type="RuleBase" id="RU365087"/>
    </source>
</evidence>
<comment type="caution">
    <text evidence="10">Lacks conserved residue(s) required for the propagation of feature annotation.</text>
</comment>
<evidence type="ECO:0000256" key="8">
    <source>
        <dbReference type="ARBA" id="ARBA00023010"/>
    </source>
</evidence>
<keyword evidence="3 10" id="KW-0813">Transport</keyword>
<accession>A0A098B7Y2</accession>
<dbReference type="NCBIfam" id="TIGR00810">
    <property type="entry name" value="secG"/>
    <property type="match status" value="1"/>
</dbReference>
<feature type="transmembrane region" description="Helical" evidence="10">
    <location>
        <begin position="55"/>
        <end position="73"/>
    </location>
</feature>
<dbReference type="GO" id="GO:0005886">
    <property type="term" value="C:plasma membrane"/>
    <property type="evidence" value="ECO:0007669"/>
    <property type="project" value="UniProtKB-SubCell"/>
</dbReference>
<dbReference type="Pfam" id="PF03840">
    <property type="entry name" value="SecG"/>
    <property type="match status" value="1"/>
</dbReference>
<organism evidence="11">
    <name type="scientific">Desulfitobacterium hafniense</name>
    <name type="common">Desulfitobacterium frappieri</name>
    <dbReference type="NCBI Taxonomy" id="49338"/>
    <lineage>
        <taxon>Bacteria</taxon>
        <taxon>Bacillati</taxon>
        <taxon>Bacillota</taxon>
        <taxon>Clostridia</taxon>
        <taxon>Eubacteriales</taxon>
        <taxon>Desulfitobacteriaceae</taxon>
        <taxon>Desulfitobacterium</taxon>
    </lineage>
</organism>
<keyword evidence="9 10" id="KW-0472">Membrane</keyword>
<dbReference type="GO" id="GO:0043952">
    <property type="term" value="P:protein transport by the Sec complex"/>
    <property type="evidence" value="ECO:0007669"/>
    <property type="project" value="TreeGrafter"/>
</dbReference>
<gene>
    <name evidence="11" type="ORF">DPCES_5092</name>
</gene>
<keyword evidence="6 10" id="KW-0653">Protein transport</keyword>
<dbReference type="InterPro" id="IPR004692">
    <property type="entry name" value="SecG"/>
</dbReference>
<keyword evidence="7 10" id="KW-1133">Transmembrane helix</keyword>
<dbReference type="RefSeq" id="WP_208926649.1">
    <property type="nucleotide sequence ID" value="NZ_LK996017.1"/>
</dbReference>
<evidence type="ECO:0000256" key="5">
    <source>
        <dbReference type="ARBA" id="ARBA00022692"/>
    </source>
</evidence>
<keyword evidence="8 10" id="KW-0811">Translocation</keyword>
<dbReference type="PATRIC" id="fig|49338.4.peg.5481"/>
<evidence type="ECO:0000313" key="11">
    <source>
        <dbReference type="EMBL" id="CDX04978.1"/>
    </source>
</evidence>
<comment type="function">
    <text evidence="10">Involved in protein export. Participates in an early event of protein translocation.</text>
</comment>
<keyword evidence="4 10" id="KW-1003">Cell membrane</keyword>
<evidence type="ECO:0000256" key="3">
    <source>
        <dbReference type="ARBA" id="ARBA00022448"/>
    </source>
</evidence>
<name>A0A098B7Y2_DESHA</name>
<dbReference type="PANTHER" id="PTHR34182">
    <property type="entry name" value="PROTEIN-EXPORT MEMBRANE PROTEIN SECG"/>
    <property type="match status" value="1"/>
</dbReference>
<dbReference type="PANTHER" id="PTHR34182:SF1">
    <property type="entry name" value="PROTEIN-EXPORT MEMBRANE PROTEIN SECG"/>
    <property type="match status" value="1"/>
</dbReference>
<dbReference type="PRINTS" id="PR01651">
    <property type="entry name" value="SECGEXPORT"/>
</dbReference>